<dbReference type="EMBL" id="AUZI01000011">
    <property type="protein sequence ID" value="KID49787.1"/>
    <property type="molecule type" value="Genomic_DNA"/>
</dbReference>
<proteinExistence type="predicted"/>
<dbReference type="Proteomes" id="UP000031184">
    <property type="component" value="Unassembled WGS sequence"/>
</dbReference>
<sequence>MLKKKNCALLGLGILFGGTYEILKEKKRNEEIRNLKRRINILGRCHNEFVMYQGEYNDRNEEKQEEFEERINYLEEETTSNYDHILELSKEEVEGD</sequence>
<evidence type="ECO:0000313" key="1">
    <source>
        <dbReference type="EMBL" id="KID49787.1"/>
    </source>
</evidence>
<dbReference type="RefSeq" id="WP_039121396.1">
    <property type="nucleotide sequence ID" value="NZ_AOJP01000001.1"/>
</dbReference>
<evidence type="ECO:0000313" key="2">
    <source>
        <dbReference type="Proteomes" id="UP000031184"/>
    </source>
</evidence>
<accession>A0A017H7G2</accession>
<dbReference type="AlphaFoldDB" id="A0A017H7G2"/>
<dbReference type="OrthoDB" id="1697240at2"/>
<dbReference type="PATRIC" id="fig|1226633.4.peg.629"/>
<protein>
    <recommendedName>
        <fullName evidence="3">Conjugal transfer protein</fullName>
    </recommendedName>
</protein>
<comment type="caution">
    <text evidence="1">The sequence shown here is derived from an EMBL/GenBank/DDBJ whole genome shotgun (WGS) entry which is preliminary data.</text>
</comment>
<name>A0A017H7G2_9FUSO</name>
<gene>
    <name evidence="1" type="ORF">C095_03155</name>
</gene>
<reference evidence="1 2" key="1">
    <citation type="submission" date="2013-08" db="EMBL/GenBank/DDBJ databases">
        <title>An opportunistic ruminal bacterium that causes liver abscesses in cattle.</title>
        <authorList>
            <person name="Benahmed F.H."/>
            <person name="Rasmussen M."/>
            <person name="Harbottle H."/>
            <person name="Soppet D."/>
            <person name="Nagaraja T.G."/>
            <person name="Davidson M."/>
        </authorList>
    </citation>
    <scope>NUCLEOTIDE SEQUENCE [LARGE SCALE GENOMIC DNA]</scope>
    <source>
        <strain evidence="1 2">B35</strain>
    </source>
</reference>
<evidence type="ECO:0008006" key="3">
    <source>
        <dbReference type="Google" id="ProtNLM"/>
    </source>
</evidence>
<organism evidence="1 2">
    <name type="scientific">Fusobacterium necrophorum subsp. funduliforme B35</name>
    <dbReference type="NCBI Taxonomy" id="1226633"/>
    <lineage>
        <taxon>Bacteria</taxon>
        <taxon>Fusobacteriati</taxon>
        <taxon>Fusobacteriota</taxon>
        <taxon>Fusobacteriia</taxon>
        <taxon>Fusobacteriales</taxon>
        <taxon>Fusobacteriaceae</taxon>
        <taxon>Fusobacterium</taxon>
    </lineage>
</organism>